<comment type="caution">
    <text evidence="1">The sequence shown here is derived from an EMBL/GenBank/DDBJ whole genome shotgun (WGS) entry which is preliminary data.</text>
</comment>
<sequence length="151" mass="17319">MNGREDSKQNDLFFLCSLIEYIGRQTKNERSVIVNALGRKGLEHYYELAEVYHCENIDKVTDEIINKYGIVPGHYDNVSKAEDGIPTHWDIGKVVQRIILKLADNSDGDIISALIKVYNSWIITKIDDYNSSMYYENTSYQYESLLAGKAL</sequence>
<dbReference type="Proteomes" id="UP000783796">
    <property type="component" value="Unassembled WGS sequence"/>
</dbReference>
<name>A0A948TAP9_9BACT</name>
<accession>A0A948TAP9</accession>
<protein>
    <submittedName>
        <fullName evidence="1">Uncharacterized protein</fullName>
    </submittedName>
</protein>
<proteinExistence type="predicted"/>
<organism evidence="1 2">
    <name type="scientific">Candidatus Phocaeicola faecigallinarum</name>
    <dbReference type="NCBI Taxonomy" id="2838732"/>
    <lineage>
        <taxon>Bacteria</taxon>
        <taxon>Pseudomonadati</taxon>
        <taxon>Bacteroidota</taxon>
        <taxon>Bacteroidia</taxon>
        <taxon>Bacteroidales</taxon>
        <taxon>Bacteroidaceae</taxon>
        <taxon>Phocaeicola</taxon>
    </lineage>
</organism>
<reference evidence="1" key="2">
    <citation type="submission" date="2021-04" db="EMBL/GenBank/DDBJ databases">
        <authorList>
            <person name="Gilroy R."/>
        </authorList>
    </citation>
    <scope>NUCLEOTIDE SEQUENCE</scope>
    <source>
        <strain evidence="1">G4-2901</strain>
    </source>
</reference>
<evidence type="ECO:0000313" key="2">
    <source>
        <dbReference type="Proteomes" id="UP000783796"/>
    </source>
</evidence>
<evidence type="ECO:0000313" key="1">
    <source>
        <dbReference type="EMBL" id="MBU3837528.1"/>
    </source>
</evidence>
<dbReference type="AlphaFoldDB" id="A0A948TAP9"/>
<reference evidence="1" key="1">
    <citation type="journal article" date="2021" name="PeerJ">
        <title>Extensive microbial diversity within the chicken gut microbiome revealed by metagenomics and culture.</title>
        <authorList>
            <person name="Gilroy R."/>
            <person name="Ravi A."/>
            <person name="Getino M."/>
            <person name="Pursley I."/>
            <person name="Horton D.L."/>
            <person name="Alikhan N.F."/>
            <person name="Baker D."/>
            <person name="Gharbi K."/>
            <person name="Hall N."/>
            <person name="Watson M."/>
            <person name="Adriaenssens E.M."/>
            <person name="Foster-Nyarko E."/>
            <person name="Jarju S."/>
            <person name="Secka A."/>
            <person name="Antonio M."/>
            <person name="Oren A."/>
            <person name="Chaudhuri R.R."/>
            <person name="La Ragione R."/>
            <person name="Hildebrand F."/>
            <person name="Pallen M.J."/>
        </authorList>
    </citation>
    <scope>NUCLEOTIDE SEQUENCE</scope>
    <source>
        <strain evidence="1">G4-2901</strain>
    </source>
</reference>
<gene>
    <name evidence="1" type="ORF">H9777_04240</name>
</gene>
<dbReference type="EMBL" id="JAHLFW010000040">
    <property type="protein sequence ID" value="MBU3837528.1"/>
    <property type="molecule type" value="Genomic_DNA"/>
</dbReference>